<dbReference type="AlphaFoldDB" id="A0A024FXT7"/>
<proteinExistence type="predicted"/>
<protein>
    <recommendedName>
        <fullName evidence="1">DNA/RNA-binding domain-containing protein</fullName>
    </recommendedName>
</protein>
<dbReference type="Pfam" id="PF10373">
    <property type="entry name" value="EST1_DNA_bind"/>
    <property type="match status" value="1"/>
</dbReference>
<evidence type="ECO:0000259" key="1">
    <source>
        <dbReference type="Pfam" id="PF10373"/>
    </source>
</evidence>
<dbReference type="InParanoid" id="A0A024FXT7"/>
<dbReference type="STRING" id="65357.A0A024FXT7"/>
<evidence type="ECO:0000313" key="3">
    <source>
        <dbReference type="Proteomes" id="UP000053237"/>
    </source>
</evidence>
<evidence type="ECO:0000313" key="2">
    <source>
        <dbReference type="EMBL" id="CCI11464.1"/>
    </source>
</evidence>
<comment type="caution">
    <text evidence="2">The sequence shown here is derived from an EMBL/GenBank/DDBJ whole genome shotgun (WGS) entry which is preliminary data.</text>
</comment>
<dbReference type="EMBL" id="CAIX01001067">
    <property type="protein sequence ID" value="CCI11464.1"/>
    <property type="molecule type" value="Genomic_DNA"/>
</dbReference>
<dbReference type="OrthoDB" id="69928at2759"/>
<sequence length="468" mass="50702">MAVCTQVPLAKCRILSARQPAAYQNVILKRDGVYSVKDLKPLLEVRMIGETLLLKIVVINIFSIVKSKDTKTATDALRLSISLMTCVAEYISNEVEKLTNENFIPSLRLLGPMSVFCDYLKSNPVILDKMELIMNPESGQRDVTAGNIIKQFFETLAILINNPKLKVYDVELRGFFPLTKLYDPSSEHWKLDESSPQRDRASSPRLVAYLSDKEAFKIRAWKLCKFGNFLCVGYEGNSLLCSNNGVFLLYPSPVASNISTADSNSNEGMAPVLPANVLGIFNENSFEVFGWGCEADLEDGVIVFQPAARSSQLAPLASTGTDNEDSSRKLASFVSNDAFPDPFSSLCVGNATHSSCSTAFTSSFSRVRGGINSSGGLTSSITTTPLDNSKWGDSKRVGSLLLNDSVRDRVLNSSQTKAINTPVSDPMDDLAAIESSLNSLFNGSTGLSGLFGTIGPSASRTPRPPPGL</sequence>
<feature type="domain" description="DNA/RNA-binding" evidence="1">
    <location>
        <begin position="48"/>
        <end position="178"/>
    </location>
</feature>
<dbReference type="InterPro" id="IPR018834">
    <property type="entry name" value="DNA/RNA-bd_Est1-type"/>
</dbReference>
<name>A0A024FXT7_9STRA</name>
<accession>A0A024FXT7</accession>
<gene>
    <name evidence="2" type="ORF">BN9_129530</name>
</gene>
<reference evidence="2 3" key="1">
    <citation type="submission" date="2012-05" db="EMBL/GenBank/DDBJ databases">
        <title>Recombination and specialization in a pathogen metapopulation.</title>
        <authorList>
            <person name="Gardiner A."/>
            <person name="Kemen E."/>
            <person name="Schultz-Larsen T."/>
            <person name="MacLean D."/>
            <person name="Van Oosterhout C."/>
            <person name="Jones J.D.G."/>
        </authorList>
    </citation>
    <scope>NUCLEOTIDE SEQUENCE [LARGE SCALE GENOMIC DNA]</scope>
    <source>
        <strain evidence="2 3">Ac Nc2</strain>
    </source>
</reference>
<dbReference type="Proteomes" id="UP000053237">
    <property type="component" value="Unassembled WGS sequence"/>
</dbReference>
<organism evidence="2 3">
    <name type="scientific">Albugo candida</name>
    <dbReference type="NCBI Taxonomy" id="65357"/>
    <lineage>
        <taxon>Eukaryota</taxon>
        <taxon>Sar</taxon>
        <taxon>Stramenopiles</taxon>
        <taxon>Oomycota</taxon>
        <taxon>Peronosporomycetes</taxon>
        <taxon>Albuginales</taxon>
        <taxon>Albuginaceae</taxon>
        <taxon>Albugo</taxon>
    </lineage>
</organism>
<keyword evidence="3" id="KW-1185">Reference proteome</keyword>